<evidence type="ECO:0000256" key="11">
    <source>
        <dbReference type="SAM" id="MobiDB-lite"/>
    </source>
</evidence>
<dbReference type="STRING" id="1291764.GCA_001311235_00788"/>
<dbReference type="HAMAP" id="MF_01493">
    <property type="entry name" value="DEAD_helicase_CshA"/>
    <property type="match status" value="1"/>
</dbReference>
<comment type="function">
    <text evidence="9">DEAD-box RNA helicase possibly involved in RNA degradation. Unwinds dsRNA in both 5'- and 3'-directions, has RNA-dependent ATPase activity.</text>
</comment>
<dbReference type="Pfam" id="PF00271">
    <property type="entry name" value="Helicase_C"/>
    <property type="match status" value="1"/>
</dbReference>
<name>A0A2A5RMZ1_9LACT</name>
<dbReference type="Pfam" id="PF00270">
    <property type="entry name" value="DEAD"/>
    <property type="match status" value="1"/>
</dbReference>
<evidence type="ECO:0000256" key="2">
    <source>
        <dbReference type="ARBA" id="ARBA00022741"/>
    </source>
</evidence>
<feature type="compositionally biased region" description="Basic and acidic residues" evidence="11">
    <location>
        <begin position="430"/>
        <end position="441"/>
    </location>
</feature>
<proteinExistence type="inferred from homology"/>
<feature type="domain" description="Helicase C-terminal" evidence="13">
    <location>
        <begin position="212"/>
        <end position="372"/>
    </location>
</feature>
<dbReference type="InterPro" id="IPR027417">
    <property type="entry name" value="P-loop_NTPase"/>
</dbReference>
<feature type="domain" description="DEAD-box RNA helicase Q" evidence="14">
    <location>
        <begin position="1"/>
        <end position="29"/>
    </location>
</feature>
<dbReference type="GO" id="GO:0005524">
    <property type="term" value="F:ATP binding"/>
    <property type="evidence" value="ECO:0007669"/>
    <property type="project" value="UniProtKB-UniRule"/>
</dbReference>
<accession>A0A2A5RMZ1</accession>
<dbReference type="OrthoDB" id="9805696at2"/>
<dbReference type="CDD" id="cd00268">
    <property type="entry name" value="DEADc"/>
    <property type="match status" value="1"/>
</dbReference>
<dbReference type="AlphaFoldDB" id="A0A2A5RMZ1"/>
<keyword evidence="4 9" id="KW-0347">Helicase</keyword>
<dbReference type="FunFam" id="3.40.50.300:FF:000108">
    <property type="entry name" value="ATP-dependent RNA helicase RhlE"/>
    <property type="match status" value="1"/>
</dbReference>
<dbReference type="InterPro" id="IPR000629">
    <property type="entry name" value="RNA-helicase_DEAD-box_CS"/>
</dbReference>
<keyword evidence="7 9" id="KW-0346">Stress response</keyword>
<keyword evidence="5 9" id="KW-0067">ATP-binding</keyword>
<keyword evidence="6 9" id="KW-0694">RNA-binding</keyword>
<dbReference type="PROSITE" id="PS51192">
    <property type="entry name" value="HELICASE_ATP_BIND_1"/>
    <property type="match status" value="1"/>
</dbReference>
<dbReference type="Proteomes" id="UP000218181">
    <property type="component" value="Unassembled WGS sequence"/>
</dbReference>
<organism evidence="15 16">
    <name type="scientific">Lactococcus fujiensis JCM 16395</name>
    <dbReference type="NCBI Taxonomy" id="1291764"/>
    <lineage>
        <taxon>Bacteria</taxon>
        <taxon>Bacillati</taxon>
        <taxon>Bacillota</taxon>
        <taxon>Bacilli</taxon>
        <taxon>Lactobacillales</taxon>
        <taxon>Streptococcaceae</taxon>
        <taxon>Lactococcus</taxon>
    </lineage>
</organism>
<dbReference type="GO" id="GO:0003724">
    <property type="term" value="F:RNA helicase activity"/>
    <property type="evidence" value="ECO:0007669"/>
    <property type="project" value="UniProtKB-UniRule"/>
</dbReference>
<dbReference type="Gene3D" id="3.40.50.300">
    <property type="entry name" value="P-loop containing nucleotide triphosphate hydrolases"/>
    <property type="match status" value="2"/>
</dbReference>
<gene>
    <name evidence="9" type="primary">cshA</name>
    <name evidence="15" type="ORF">RT41_GL001073</name>
</gene>
<evidence type="ECO:0000256" key="4">
    <source>
        <dbReference type="ARBA" id="ARBA00022806"/>
    </source>
</evidence>
<dbReference type="SUPFAM" id="SSF52540">
    <property type="entry name" value="P-loop containing nucleoside triphosphate hydrolases"/>
    <property type="match status" value="1"/>
</dbReference>
<feature type="compositionally biased region" description="Basic and acidic residues" evidence="11">
    <location>
        <begin position="465"/>
        <end position="521"/>
    </location>
</feature>
<dbReference type="EMBL" id="JXJU01000003">
    <property type="protein sequence ID" value="PCS00691.1"/>
    <property type="molecule type" value="Genomic_DNA"/>
</dbReference>
<comment type="subunit">
    <text evidence="9">Oligomerizes, may be a member of the RNA degradosome.</text>
</comment>
<sequence length="546" mass="61571">MKFNELGLSEGLLAELTAIGYEKPTPIQEQTIKLALDGKDVLGQAQTGTGKTAAFGLPTIEKIDNNGGLQALVIAPTRELAVQNQEELFRFGKYKGLKVRTVYGGSSIEKQIKALKSGVHIVVGTPGRLVDLIKRKALKLDTIETLILDEADEMLNMGFLEDIEFIIGSTPSTRQTLLFSATMPNDIKKIGVKFMHDPQQIKVAAKEMTADNIDQYYIKAKEFEKFDILTRLLDVERPELAIVFGRTKRRVDELIRGLKLRGYRAEGMHGDLDQNKRLAVLRDFKAGHIDVLVATDVAARGLDVSGVTHVYNYDITQDQESYVHRIGRTGRAGNKGRSTTFVSYNEMGYLRAIENMTKKPMKGIKPPTKDEAYKASLGVAMDEVMRDLDIASNADAQTKLHKFDKQAEKLLEQFDAMELVDLLLQSRVKDPDNQEEVKISAERPLPFNGEDGRGKKPRAGHRNRDKKDRKWRDRDDDNRGGYRGNRDKDGKGDRKPWNRDRDKDRGGYKGKREDRKFDNKNSNKKPRKSTGTEKSAGFVMRNRGDK</sequence>
<evidence type="ECO:0000256" key="1">
    <source>
        <dbReference type="ARBA" id="ARBA00022490"/>
    </source>
</evidence>
<dbReference type="InterPro" id="IPR030880">
    <property type="entry name" value="DEAD_helicase_CshA"/>
</dbReference>
<dbReference type="InterPro" id="IPR014014">
    <property type="entry name" value="RNA_helicase_DEAD_Q_motif"/>
</dbReference>
<comment type="caution">
    <text evidence="15">The sequence shown here is derived from an EMBL/GenBank/DDBJ whole genome shotgun (WGS) entry which is preliminary data.</text>
</comment>
<dbReference type="GO" id="GO:0016887">
    <property type="term" value="F:ATP hydrolysis activity"/>
    <property type="evidence" value="ECO:0007669"/>
    <property type="project" value="RHEA"/>
</dbReference>
<evidence type="ECO:0000256" key="9">
    <source>
        <dbReference type="HAMAP-Rule" id="MF_01493"/>
    </source>
</evidence>
<feature type="region of interest" description="Disordered" evidence="11">
    <location>
        <begin position="430"/>
        <end position="546"/>
    </location>
</feature>
<keyword evidence="1 9" id="KW-0963">Cytoplasm</keyword>
<evidence type="ECO:0000259" key="14">
    <source>
        <dbReference type="PROSITE" id="PS51195"/>
    </source>
</evidence>
<feature type="short sequence motif" description="Q motif" evidence="10">
    <location>
        <begin position="1"/>
        <end position="29"/>
    </location>
</feature>
<dbReference type="RefSeq" id="WP_096817488.1">
    <property type="nucleotide sequence ID" value="NZ_JXJU01000003.1"/>
</dbReference>
<evidence type="ECO:0000313" key="16">
    <source>
        <dbReference type="Proteomes" id="UP000218181"/>
    </source>
</evidence>
<dbReference type="GO" id="GO:0005840">
    <property type="term" value="C:ribosome"/>
    <property type="evidence" value="ECO:0007669"/>
    <property type="project" value="TreeGrafter"/>
</dbReference>
<comment type="catalytic activity">
    <reaction evidence="8 9">
        <text>ATP + H2O = ADP + phosphate + H(+)</text>
        <dbReference type="Rhea" id="RHEA:13065"/>
        <dbReference type="ChEBI" id="CHEBI:15377"/>
        <dbReference type="ChEBI" id="CHEBI:15378"/>
        <dbReference type="ChEBI" id="CHEBI:30616"/>
        <dbReference type="ChEBI" id="CHEBI:43474"/>
        <dbReference type="ChEBI" id="CHEBI:456216"/>
        <dbReference type="EC" id="3.6.4.13"/>
    </reaction>
</comment>
<comment type="similarity">
    <text evidence="9">Belongs to the DEAD box helicase family. CshA subfamily.</text>
</comment>
<evidence type="ECO:0000259" key="13">
    <source>
        <dbReference type="PROSITE" id="PS51194"/>
    </source>
</evidence>
<dbReference type="GO" id="GO:0009409">
    <property type="term" value="P:response to cold"/>
    <property type="evidence" value="ECO:0007669"/>
    <property type="project" value="TreeGrafter"/>
</dbReference>
<dbReference type="PROSITE" id="PS51195">
    <property type="entry name" value="Q_MOTIF"/>
    <property type="match status" value="1"/>
</dbReference>
<dbReference type="GO" id="GO:0033592">
    <property type="term" value="F:RNA strand annealing activity"/>
    <property type="evidence" value="ECO:0007669"/>
    <property type="project" value="TreeGrafter"/>
</dbReference>
<evidence type="ECO:0000256" key="8">
    <source>
        <dbReference type="ARBA" id="ARBA00047984"/>
    </source>
</evidence>
<dbReference type="PROSITE" id="PS51194">
    <property type="entry name" value="HELICASE_CTER"/>
    <property type="match status" value="1"/>
</dbReference>
<keyword evidence="3 9" id="KW-0378">Hydrolase</keyword>
<feature type="domain" description="Helicase ATP-binding" evidence="12">
    <location>
        <begin position="32"/>
        <end position="201"/>
    </location>
</feature>
<dbReference type="InterPro" id="IPR014001">
    <property type="entry name" value="Helicase_ATP-bd"/>
</dbReference>
<dbReference type="PANTHER" id="PTHR47963:SF5">
    <property type="entry name" value="DEAD-BOX ATP-DEPENDENT RNA HELICASE CSHA"/>
    <property type="match status" value="1"/>
</dbReference>
<dbReference type="EC" id="3.6.4.13" evidence="9"/>
<evidence type="ECO:0000256" key="7">
    <source>
        <dbReference type="ARBA" id="ARBA00023016"/>
    </source>
</evidence>
<dbReference type="PANTHER" id="PTHR47963">
    <property type="entry name" value="DEAD-BOX ATP-DEPENDENT RNA HELICASE 47, MITOCHONDRIAL"/>
    <property type="match status" value="1"/>
</dbReference>
<evidence type="ECO:0000313" key="15">
    <source>
        <dbReference type="EMBL" id="PCS00691.1"/>
    </source>
</evidence>
<comment type="subcellular location">
    <subcellularLocation>
        <location evidence="9">Cytoplasm</location>
    </subcellularLocation>
</comment>
<dbReference type="InterPro" id="IPR044742">
    <property type="entry name" value="DEAD/DEAH_RhlB"/>
</dbReference>
<evidence type="ECO:0000259" key="12">
    <source>
        <dbReference type="PROSITE" id="PS51192"/>
    </source>
</evidence>
<dbReference type="GO" id="GO:0006401">
    <property type="term" value="P:RNA catabolic process"/>
    <property type="evidence" value="ECO:0007669"/>
    <property type="project" value="UniProtKB-UniRule"/>
</dbReference>
<reference evidence="15 16" key="1">
    <citation type="submission" date="2014-12" db="EMBL/GenBank/DDBJ databases">
        <title>Draft genome sequences of 10 type strains of Lactococcus.</title>
        <authorList>
            <person name="Sun Z."/>
            <person name="Zhong Z."/>
            <person name="Liu W."/>
            <person name="Zhang W."/>
            <person name="Zhang H."/>
        </authorList>
    </citation>
    <scope>NUCLEOTIDE SEQUENCE [LARGE SCALE GENOMIC DNA]</scope>
    <source>
        <strain evidence="15 16">JCM 16395</strain>
    </source>
</reference>
<protein>
    <recommendedName>
        <fullName evidence="9">DEAD-box ATP-dependent RNA helicase CshA</fullName>
        <ecNumber evidence="9">3.6.4.13</ecNumber>
    </recommendedName>
</protein>
<dbReference type="InterPro" id="IPR001650">
    <property type="entry name" value="Helicase_C-like"/>
</dbReference>
<evidence type="ECO:0000256" key="6">
    <source>
        <dbReference type="ARBA" id="ARBA00022884"/>
    </source>
</evidence>
<dbReference type="InterPro" id="IPR011545">
    <property type="entry name" value="DEAD/DEAH_box_helicase_dom"/>
</dbReference>
<dbReference type="InterPro" id="IPR050547">
    <property type="entry name" value="DEAD_box_RNA_helicases"/>
</dbReference>
<dbReference type="SMART" id="SM00487">
    <property type="entry name" value="DEXDc"/>
    <property type="match status" value="1"/>
</dbReference>
<keyword evidence="2 9" id="KW-0547">Nucleotide-binding</keyword>
<evidence type="ECO:0000256" key="10">
    <source>
        <dbReference type="PROSITE-ProRule" id="PRU00552"/>
    </source>
</evidence>
<dbReference type="PROSITE" id="PS00039">
    <property type="entry name" value="DEAD_ATP_HELICASE"/>
    <property type="match status" value="1"/>
</dbReference>
<evidence type="ECO:0000256" key="3">
    <source>
        <dbReference type="ARBA" id="ARBA00022801"/>
    </source>
</evidence>
<keyword evidence="16" id="KW-1185">Reference proteome</keyword>
<evidence type="ECO:0000256" key="5">
    <source>
        <dbReference type="ARBA" id="ARBA00022840"/>
    </source>
</evidence>
<dbReference type="CDD" id="cd18787">
    <property type="entry name" value="SF2_C_DEAD"/>
    <property type="match status" value="1"/>
</dbReference>
<dbReference type="GO" id="GO:0005829">
    <property type="term" value="C:cytosol"/>
    <property type="evidence" value="ECO:0007669"/>
    <property type="project" value="TreeGrafter"/>
</dbReference>
<feature type="compositionally biased region" description="Basic residues" evidence="11">
    <location>
        <begin position="455"/>
        <end position="464"/>
    </location>
</feature>
<dbReference type="SMART" id="SM00490">
    <property type="entry name" value="HELICc"/>
    <property type="match status" value="1"/>
</dbReference>